<dbReference type="InterPro" id="IPR050638">
    <property type="entry name" value="AA-Vitamin_Transporters"/>
</dbReference>
<comment type="subcellular location">
    <subcellularLocation>
        <location evidence="1">Cell membrane</location>
        <topology evidence="1">Multi-pass membrane protein</topology>
    </subcellularLocation>
</comment>
<evidence type="ECO:0000256" key="5">
    <source>
        <dbReference type="ARBA" id="ARBA00023136"/>
    </source>
</evidence>
<dbReference type="Pfam" id="PF00892">
    <property type="entry name" value="EamA"/>
    <property type="match status" value="1"/>
</dbReference>
<organism evidence="8 9">
    <name type="scientific">Campylobacter ureolyticus</name>
    <dbReference type="NCBI Taxonomy" id="827"/>
    <lineage>
        <taxon>Bacteria</taxon>
        <taxon>Pseudomonadati</taxon>
        <taxon>Campylobacterota</taxon>
        <taxon>Epsilonproteobacteria</taxon>
        <taxon>Campylobacterales</taxon>
        <taxon>Campylobacteraceae</taxon>
        <taxon>Campylobacter</taxon>
    </lineage>
</organism>
<dbReference type="GO" id="GO:0005886">
    <property type="term" value="C:plasma membrane"/>
    <property type="evidence" value="ECO:0007669"/>
    <property type="project" value="UniProtKB-SubCell"/>
</dbReference>
<dbReference type="PANTHER" id="PTHR32322">
    <property type="entry name" value="INNER MEMBRANE TRANSPORTER"/>
    <property type="match status" value="1"/>
</dbReference>
<evidence type="ECO:0000256" key="3">
    <source>
        <dbReference type="ARBA" id="ARBA00022692"/>
    </source>
</evidence>
<feature type="transmembrane region" description="Helical" evidence="6">
    <location>
        <begin position="98"/>
        <end position="119"/>
    </location>
</feature>
<feature type="transmembrane region" description="Helical" evidence="6">
    <location>
        <begin position="152"/>
        <end position="169"/>
    </location>
</feature>
<keyword evidence="4 6" id="KW-1133">Transmembrane helix</keyword>
<gene>
    <name evidence="8" type="ORF">CYJ41_00885</name>
</gene>
<evidence type="ECO:0000259" key="7">
    <source>
        <dbReference type="Pfam" id="PF00892"/>
    </source>
</evidence>
<feature type="transmembrane region" description="Helical" evidence="6">
    <location>
        <begin position="40"/>
        <end position="61"/>
    </location>
</feature>
<feature type="transmembrane region" description="Helical" evidence="6">
    <location>
        <begin position="189"/>
        <end position="210"/>
    </location>
</feature>
<dbReference type="PANTHER" id="PTHR32322:SF18">
    <property type="entry name" value="S-ADENOSYLMETHIONINE_S-ADENOSYLHOMOCYSTEINE TRANSPORTER"/>
    <property type="match status" value="1"/>
</dbReference>
<keyword evidence="2" id="KW-1003">Cell membrane</keyword>
<sequence>MKINNKGLNLAPFFVTIGAISYGIPATIYNTAFKNGVTSGVLLCGMFLLGFIMFFVLVKILANNHKILKITKLKVIISGSSIALTNTFYMISLIHTSVAVSAVLLMQSVWISILIACFVNKTMPSLYQICVVACIIFGTILATDLLNQNIKFSYLGAFLALLSAITYAFTIQFTKNLALSLDPIIKAKFMCFGAFLTIFIIFIILNIFGFNSDLKNLDLKMLEKSFIFSLLAAFFSLIVPLVTFSYYMKKLRPGIGEIITSVELPSAIFFAYVFLNQNVNLTQIIGVLIILISVIFANYEKKIKD</sequence>
<evidence type="ECO:0000313" key="8">
    <source>
        <dbReference type="EMBL" id="PKZ30026.1"/>
    </source>
</evidence>
<dbReference type="SUPFAM" id="SSF103481">
    <property type="entry name" value="Multidrug resistance efflux transporter EmrE"/>
    <property type="match status" value="2"/>
</dbReference>
<accession>A0A2I1NCF6</accession>
<feature type="transmembrane region" description="Helical" evidence="6">
    <location>
        <begin position="7"/>
        <end position="28"/>
    </location>
</feature>
<feature type="transmembrane region" description="Helical" evidence="6">
    <location>
        <begin position="226"/>
        <end position="247"/>
    </location>
</feature>
<keyword evidence="3 6" id="KW-0812">Transmembrane</keyword>
<protein>
    <submittedName>
        <fullName evidence="8">EamA/RhaT family transporter</fullName>
    </submittedName>
</protein>
<dbReference type="RefSeq" id="WP_101636509.1">
    <property type="nucleotide sequence ID" value="NZ_JAPXGQ010000007.1"/>
</dbReference>
<dbReference type="InterPro" id="IPR000620">
    <property type="entry name" value="EamA_dom"/>
</dbReference>
<feature type="transmembrane region" description="Helical" evidence="6">
    <location>
        <begin position="281"/>
        <end position="299"/>
    </location>
</feature>
<proteinExistence type="predicted"/>
<evidence type="ECO:0000313" key="9">
    <source>
        <dbReference type="Proteomes" id="UP000234639"/>
    </source>
</evidence>
<dbReference type="AlphaFoldDB" id="A0A2I1NCF6"/>
<evidence type="ECO:0000256" key="2">
    <source>
        <dbReference type="ARBA" id="ARBA00022475"/>
    </source>
</evidence>
<feature type="transmembrane region" description="Helical" evidence="6">
    <location>
        <begin position="73"/>
        <end position="92"/>
    </location>
</feature>
<reference evidence="8 9" key="1">
    <citation type="submission" date="2017-12" db="EMBL/GenBank/DDBJ databases">
        <title>Phylogenetic diversity of female urinary microbiome.</title>
        <authorList>
            <person name="Thomas-White K."/>
            <person name="Wolfe A.J."/>
        </authorList>
    </citation>
    <scope>NUCLEOTIDE SEQUENCE [LARGE SCALE GENOMIC DNA]</scope>
    <source>
        <strain evidence="8 9">UMB0112</strain>
    </source>
</reference>
<feature type="transmembrane region" description="Helical" evidence="6">
    <location>
        <begin position="126"/>
        <end position="146"/>
    </location>
</feature>
<evidence type="ECO:0000256" key="4">
    <source>
        <dbReference type="ARBA" id="ARBA00022989"/>
    </source>
</evidence>
<name>A0A2I1NCF6_9BACT</name>
<feature type="domain" description="EamA" evidence="7">
    <location>
        <begin position="155"/>
        <end position="298"/>
    </location>
</feature>
<comment type="caution">
    <text evidence="8">The sequence shown here is derived from an EMBL/GenBank/DDBJ whole genome shotgun (WGS) entry which is preliminary data.</text>
</comment>
<dbReference type="EMBL" id="PKHU01000001">
    <property type="protein sequence ID" value="PKZ30026.1"/>
    <property type="molecule type" value="Genomic_DNA"/>
</dbReference>
<feature type="transmembrane region" description="Helical" evidence="6">
    <location>
        <begin position="254"/>
        <end position="275"/>
    </location>
</feature>
<dbReference type="InterPro" id="IPR037185">
    <property type="entry name" value="EmrE-like"/>
</dbReference>
<evidence type="ECO:0000256" key="1">
    <source>
        <dbReference type="ARBA" id="ARBA00004651"/>
    </source>
</evidence>
<evidence type="ECO:0000256" key="6">
    <source>
        <dbReference type="SAM" id="Phobius"/>
    </source>
</evidence>
<dbReference type="Proteomes" id="UP000234639">
    <property type="component" value="Unassembled WGS sequence"/>
</dbReference>
<keyword evidence="5 6" id="KW-0472">Membrane</keyword>